<dbReference type="EMBL" id="CATNWA010003511">
    <property type="protein sequence ID" value="CAI9545537.1"/>
    <property type="molecule type" value="Genomic_DNA"/>
</dbReference>
<name>A0ABN9BDH7_9NEOB</name>
<feature type="transmembrane region" description="Helical" evidence="1">
    <location>
        <begin position="47"/>
        <end position="65"/>
    </location>
</feature>
<keyword evidence="1" id="KW-1133">Transmembrane helix</keyword>
<dbReference type="Proteomes" id="UP001162483">
    <property type="component" value="Unassembled WGS sequence"/>
</dbReference>
<proteinExistence type="predicted"/>
<keyword evidence="3" id="KW-1185">Reference proteome</keyword>
<gene>
    <name evidence="2" type="ORF">SPARVUS_LOCUS2674506</name>
</gene>
<protein>
    <submittedName>
        <fullName evidence="2">Uncharacterized protein</fullName>
    </submittedName>
</protein>
<sequence>MGPCDRLLNAAARSRVCHGSLYGLPLLLSLSPHSAMCLFQVSSITMLVVSIFVIGCCMASHCCCLHRHISLWLHTLVLAP</sequence>
<organism evidence="2 3">
    <name type="scientific">Staurois parvus</name>
    <dbReference type="NCBI Taxonomy" id="386267"/>
    <lineage>
        <taxon>Eukaryota</taxon>
        <taxon>Metazoa</taxon>
        <taxon>Chordata</taxon>
        <taxon>Craniata</taxon>
        <taxon>Vertebrata</taxon>
        <taxon>Euteleostomi</taxon>
        <taxon>Amphibia</taxon>
        <taxon>Batrachia</taxon>
        <taxon>Anura</taxon>
        <taxon>Neobatrachia</taxon>
        <taxon>Ranoidea</taxon>
        <taxon>Ranidae</taxon>
        <taxon>Staurois</taxon>
    </lineage>
</organism>
<accession>A0ABN9BDH7</accession>
<keyword evidence="1" id="KW-0472">Membrane</keyword>
<keyword evidence="1" id="KW-0812">Transmembrane</keyword>
<comment type="caution">
    <text evidence="2">The sequence shown here is derived from an EMBL/GenBank/DDBJ whole genome shotgun (WGS) entry which is preliminary data.</text>
</comment>
<evidence type="ECO:0000313" key="2">
    <source>
        <dbReference type="EMBL" id="CAI9545537.1"/>
    </source>
</evidence>
<evidence type="ECO:0000256" key="1">
    <source>
        <dbReference type="SAM" id="Phobius"/>
    </source>
</evidence>
<reference evidence="2" key="1">
    <citation type="submission" date="2023-05" db="EMBL/GenBank/DDBJ databases">
        <authorList>
            <person name="Stuckert A."/>
        </authorList>
    </citation>
    <scope>NUCLEOTIDE SEQUENCE</scope>
</reference>
<evidence type="ECO:0000313" key="3">
    <source>
        <dbReference type="Proteomes" id="UP001162483"/>
    </source>
</evidence>